<protein>
    <submittedName>
        <fullName evidence="2">Uncharacterized protein</fullName>
    </submittedName>
</protein>
<sequence length="80" mass="8668">MGVITAQENPNLDLGHGSGLMSGSRSVNARDPWDGNLRITESSEIALDIDEKHLLAMSVSPMFEDVRGKLSSDPNSAWEI</sequence>
<accession>W9SQH0</accession>
<dbReference type="AlphaFoldDB" id="W9SQH0"/>
<proteinExistence type="predicted"/>
<keyword evidence="3" id="KW-1185">Reference proteome</keyword>
<evidence type="ECO:0000256" key="1">
    <source>
        <dbReference type="SAM" id="MobiDB-lite"/>
    </source>
</evidence>
<dbReference type="Proteomes" id="UP000030645">
    <property type="component" value="Unassembled WGS sequence"/>
</dbReference>
<name>W9SQH0_9ROSA</name>
<feature type="compositionally biased region" description="Polar residues" evidence="1">
    <location>
        <begin position="1"/>
        <end position="10"/>
    </location>
</feature>
<feature type="region of interest" description="Disordered" evidence="1">
    <location>
        <begin position="1"/>
        <end position="34"/>
    </location>
</feature>
<dbReference type="EMBL" id="KE345921">
    <property type="protein sequence ID" value="EXC20792.1"/>
    <property type="molecule type" value="Genomic_DNA"/>
</dbReference>
<organism evidence="2 3">
    <name type="scientific">Morus notabilis</name>
    <dbReference type="NCBI Taxonomy" id="981085"/>
    <lineage>
        <taxon>Eukaryota</taxon>
        <taxon>Viridiplantae</taxon>
        <taxon>Streptophyta</taxon>
        <taxon>Embryophyta</taxon>
        <taxon>Tracheophyta</taxon>
        <taxon>Spermatophyta</taxon>
        <taxon>Magnoliopsida</taxon>
        <taxon>eudicotyledons</taxon>
        <taxon>Gunneridae</taxon>
        <taxon>Pentapetalae</taxon>
        <taxon>rosids</taxon>
        <taxon>fabids</taxon>
        <taxon>Rosales</taxon>
        <taxon>Moraceae</taxon>
        <taxon>Moreae</taxon>
        <taxon>Morus</taxon>
    </lineage>
</organism>
<evidence type="ECO:0000313" key="3">
    <source>
        <dbReference type="Proteomes" id="UP000030645"/>
    </source>
</evidence>
<evidence type="ECO:0000313" key="2">
    <source>
        <dbReference type="EMBL" id="EXC20792.1"/>
    </source>
</evidence>
<reference evidence="3" key="1">
    <citation type="submission" date="2013-01" db="EMBL/GenBank/DDBJ databases">
        <title>Draft Genome Sequence of a Mulberry Tree, Morus notabilis C.K. Schneid.</title>
        <authorList>
            <person name="He N."/>
            <person name="Zhao S."/>
        </authorList>
    </citation>
    <scope>NUCLEOTIDE SEQUENCE</scope>
</reference>
<gene>
    <name evidence="2" type="ORF">L484_007374</name>
</gene>